<dbReference type="InterPro" id="IPR023149">
    <property type="entry name" value="Trans_acon_MeTrfase_C"/>
</dbReference>
<dbReference type="PANTHER" id="PTHR43861:SF1">
    <property type="entry name" value="TRANS-ACONITATE 2-METHYLTRANSFERASE"/>
    <property type="match status" value="1"/>
</dbReference>
<evidence type="ECO:0000313" key="2">
    <source>
        <dbReference type="Proteomes" id="UP000199392"/>
    </source>
</evidence>
<keyword evidence="1" id="KW-0808">Transferase</keyword>
<gene>
    <name evidence="1" type="ORF">SAMN04488050_102195</name>
</gene>
<dbReference type="Proteomes" id="UP000199392">
    <property type="component" value="Unassembled WGS sequence"/>
</dbReference>
<organism evidence="1 2">
    <name type="scientific">Alloyangia pacifica</name>
    <dbReference type="NCBI Taxonomy" id="311180"/>
    <lineage>
        <taxon>Bacteria</taxon>
        <taxon>Pseudomonadati</taxon>
        <taxon>Pseudomonadota</taxon>
        <taxon>Alphaproteobacteria</taxon>
        <taxon>Rhodobacterales</taxon>
        <taxon>Roseobacteraceae</taxon>
        <taxon>Alloyangia</taxon>
    </lineage>
</organism>
<dbReference type="Pfam" id="PF13489">
    <property type="entry name" value="Methyltransf_23"/>
    <property type="match status" value="1"/>
</dbReference>
<dbReference type="Gene3D" id="1.10.150.290">
    <property type="entry name" value="S-adenosyl-L-methionine-dependent methyltransferases"/>
    <property type="match status" value="1"/>
</dbReference>
<dbReference type="GO" id="GO:0032259">
    <property type="term" value="P:methylation"/>
    <property type="evidence" value="ECO:0007669"/>
    <property type="project" value="UniProtKB-KW"/>
</dbReference>
<keyword evidence="1" id="KW-0489">Methyltransferase</keyword>
<evidence type="ECO:0000313" key="1">
    <source>
        <dbReference type="EMBL" id="SFS54008.1"/>
    </source>
</evidence>
<dbReference type="PANTHER" id="PTHR43861">
    <property type="entry name" value="TRANS-ACONITATE 2-METHYLTRANSFERASE-RELATED"/>
    <property type="match status" value="1"/>
</dbReference>
<dbReference type="InterPro" id="IPR029063">
    <property type="entry name" value="SAM-dependent_MTases_sf"/>
</dbReference>
<dbReference type="CDD" id="cd02440">
    <property type="entry name" value="AdoMet_MTases"/>
    <property type="match status" value="1"/>
</dbReference>
<dbReference type="OrthoDB" id="9795085at2"/>
<name>A0A1I6QNV9_9RHOB</name>
<dbReference type="Gene3D" id="3.40.50.150">
    <property type="entry name" value="Vaccinia Virus protein VP39"/>
    <property type="match status" value="1"/>
</dbReference>
<dbReference type="EMBL" id="FOZW01000002">
    <property type="protein sequence ID" value="SFS54008.1"/>
    <property type="molecule type" value="Genomic_DNA"/>
</dbReference>
<dbReference type="STRING" id="311180.SAMN04488050_102195"/>
<protein>
    <submittedName>
        <fullName evidence="1">Trans-aconitate 2-methyltransferase</fullName>
    </submittedName>
</protein>
<sequence>MSRMATTDWNPGTYHRFRGLRLRPALDLLRALGPLPEGAVIDLGCGAGDVGPALSGLGRRLEGVDLSPAMLESARATGCYDALHEADLSAWAPDGPPALIFSNAALHWLKGHETLLPRLLLMLAPGGTLAVQVPAQNNAPSHRMWLALADEHFPGRVDHAKIPGILRPAEYHALLEPLGEVALWETEYYQLLDPQEEGHPVRHFTQATFARPVLEALTPAEQAQLIAAYEEVIAKVYPVDPQGRALFPFRRLFFTVTV</sequence>
<reference evidence="2" key="1">
    <citation type="submission" date="2016-10" db="EMBL/GenBank/DDBJ databases">
        <authorList>
            <person name="Varghese N."/>
            <person name="Submissions S."/>
        </authorList>
    </citation>
    <scope>NUCLEOTIDE SEQUENCE [LARGE SCALE GENOMIC DNA]</scope>
    <source>
        <strain evidence="2">DSM 26894</strain>
    </source>
</reference>
<accession>A0A1I6QNV9</accession>
<dbReference type="AlphaFoldDB" id="A0A1I6QNV9"/>
<dbReference type="GO" id="GO:0030798">
    <property type="term" value="F:trans-aconitate 2-methyltransferase activity"/>
    <property type="evidence" value="ECO:0007669"/>
    <property type="project" value="InterPro"/>
</dbReference>
<proteinExistence type="predicted"/>
<keyword evidence="2" id="KW-1185">Reference proteome</keyword>
<dbReference type="SUPFAM" id="SSF53335">
    <property type="entry name" value="S-adenosyl-L-methionine-dependent methyltransferases"/>
    <property type="match status" value="1"/>
</dbReference>